<proteinExistence type="predicted"/>
<protein>
    <submittedName>
        <fullName evidence="2">Uncharacterized protein</fullName>
    </submittedName>
</protein>
<reference evidence="3" key="1">
    <citation type="submission" date="2016-10" db="EMBL/GenBank/DDBJ databases">
        <authorList>
            <person name="Varghese N."/>
            <person name="Submissions S."/>
        </authorList>
    </citation>
    <scope>NUCLEOTIDE SEQUENCE [LARGE SCALE GENOMIC DNA]</scope>
    <source>
        <strain evidence="3">B4,CECT 8067,JCM 17497</strain>
    </source>
</reference>
<feature type="compositionally biased region" description="Polar residues" evidence="1">
    <location>
        <begin position="23"/>
        <end position="44"/>
    </location>
</feature>
<gene>
    <name evidence="2" type="ORF">SAMN04515672_1432</name>
</gene>
<feature type="compositionally biased region" description="Low complexity" evidence="1">
    <location>
        <begin position="151"/>
        <end position="184"/>
    </location>
</feature>
<name>A0A1G8VP33_9EURY</name>
<evidence type="ECO:0000313" key="2">
    <source>
        <dbReference type="EMBL" id="SDJ67724.1"/>
    </source>
</evidence>
<accession>A0A1G8VP33</accession>
<evidence type="ECO:0000313" key="3">
    <source>
        <dbReference type="Proteomes" id="UP000198882"/>
    </source>
</evidence>
<dbReference type="AlphaFoldDB" id="A0A1G8VP33"/>
<sequence length="192" mass="19696">MVQGVTVPKPKATTLTEDHANGQPGNPATDMTTTDFSWGTITHQTDPESGDTNVEILAESEGRISLSVTTAANVADAPPAERADTDAEAETATFPWGVVVHTPDADAGTTTIEVITDAEADVSVSMRAVSDSETHSESTTVVQSSADATANVTQSTTSSTTSSVVTQSTTNTSQSTNISSGTSIDIDDGDDD</sequence>
<feature type="compositionally biased region" description="Polar residues" evidence="1">
    <location>
        <begin position="137"/>
        <end position="150"/>
    </location>
</feature>
<organism evidence="2 3">
    <name type="scientific">Natronorubrum texcoconense</name>
    <dbReference type="NCBI Taxonomy" id="1095776"/>
    <lineage>
        <taxon>Archaea</taxon>
        <taxon>Methanobacteriati</taxon>
        <taxon>Methanobacteriota</taxon>
        <taxon>Stenosarchaea group</taxon>
        <taxon>Halobacteria</taxon>
        <taxon>Halobacteriales</taxon>
        <taxon>Natrialbaceae</taxon>
        <taxon>Natronorubrum</taxon>
    </lineage>
</organism>
<feature type="region of interest" description="Disordered" evidence="1">
    <location>
        <begin position="1"/>
        <end position="51"/>
    </location>
</feature>
<feature type="region of interest" description="Disordered" evidence="1">
    <location>
        <begin position="128"/>
        <end position="192"/>
    </location>
</feature>
<dbReference type="Proteomes" id="UP000198882">
    <property type="component" value="Unassembled WGS sequence"/>
</dbReference>
<evidence type="ECO:0000256" key="1">
    <source>
        <dbReference type="SAM" id="MobiDB-lite"/>
    </source>
</evidence>
<feature type="region of interest" description="Disordered" evidence="1">
    <location>
        <begin position="69"/>
        <end position="88"/>
    </location>
</feature>
<dbReference type="EMBL" id="FNFE01000001">
    <property type="protein sequence ID" value="SDJ67724.1"/>
    <property type="molecule type" value="Genomic_DNA"/>
</dbReference>
<keyword evidence="3" id="KW-1185">Reference proteome</keyword>